<comment type="caution">
    <text evidence="4">The sequence shown here is derived from an EMBL/GenBank/DDBJ whole genome shotgun (WGS) entry which is preliminary data.</text>
</comment>
<evidence type="ECO:0000259" key="3">
    <source>
        <dbReference type="Pfam" id="PF13559"/>
    </source>
</evidence>
<dbReference type="EMBL" id="JBHULR010000015">
    <property type="protein sequence ID" value="MFD2549275.1"/>
    <property type="molecule type" value="Genomic_DNA"/>
</dbReference>
<sequence length="268" mass="32008">MRVSLFILLWLCCLPVLRAQDSIAGPILGDSVLIKDSSDPLEVDNFMEEGYYAEIPRINDIPKVDTASYWATINRYRAEEFNYDETSPYQISFLQKVWSRLQRWLANLFPDVEYFKFTDLIYHILGVVAVVLLVWIAYKTFFSGKRLLVPSDSEEGTQDEIRFVEKNLLDINLMDYIEKAKQKEDYVLAIRYLSLLNIQLLARRELFRWKYTKTSVELIEELQQTDLKEDFARTIRVFDRVWYGNTQLDRARYEKYASYFLEFQNKWR</sequence>
<feature type="domain" description="Protein-glutamine gamma-glutamyltransferase-like C-terminal" evidence="3">
    <location>
        <begin position="199"/>
        <end position="254"/>
    </location>
</feature>
<evidence type="ECO:0000256" key="1">
    <source>
        <dbReference type="SAM" id="Phobius"/>
    </source>
</evidence>
<evidence type="ECO:0000256" key="2">
    <source>
        <dbReference type="SAM" id="SignalP"/>
    </source>
</evidence>
<dbReference type="RefSeq" id="WP_380932279.1">
    <property type="nucleotide sequence ID" value="NZ_JBHUEG010000012.1"/>
</dbReference>
<feature type="signal peptide" evidence="2">
    <location>
        <begin position="1"/>
        <end position="19"/>
    </location>
</feature>
<proteinExistence type="predicted"/>
<accession>A0ABW5KMY5</accession>
<name>A0ABW5KMY5_9SPHI</name>
<dbReference type="InterPro" id="IPR025403">
    <property type="entry name" value="TgpA-like_C"/>
</dbReference>
<keyword evidence="1" id="KW-0812">Transmembrane</keyword>
<keyword evidence="1" id="KW-1133">Transmembrane helix</keyword>
<reference evidence="5" key="1">
    <citation type="journal article" date="2019" name="Int. J. Syst. Evol. Microbiol.">
        <title>The Global Catalogue of Microorganisms (GCM) 10K type strain sequencing project: providing services to taxonomists for standard genome sequencing and annotation.</title>
        <authorList>
            <consortium name="The Broad Institute Genomics Platform"/>
            <consortium name="The Broad Institute Genome Sequencing Center for Infectious Disease"/>
            <person name="Wu L."/>
            <person name="Ma J."/>
        </authorList>
    </citation>
    <scope>NUCLEOTIDE SEQUENCE [LARGE SCALE GENOMIC DNA]</scope>
    <source>
        <strain evidence="5">KCTC 42662</strain>
    </source>
</reference>
<feature type="chain" id="PRO_5047305914" evidence="2">
    <location>
        <begin position="20"/>
        <end position="268"/>
    </location>
</feature>
<evidence type="ECO:0000313" key="4">
    <source>
        <dbReference type="EMBL" id="MFD2549275.1"/>
    </source>
</evidence>
<dbReference type="Pfam" id="PF13559">
    <property type="entry name" value="DUF4129"/>
    <property type="match status" value="1"/>
</dbReference>
<organism evidence="4 5">
    <name type="scientific">Sphingobacterium suaedae</name>
    <dbReference type="NCBI Taxonomy" id="1686402"/>
    <lineage>
        <taxon>Bacteria</taxon>
        <taxon>Pseudomonadati</taxon>
        <taxon>Bacteroidota</taxon>
        <taxon>Sphingobacteriia</taxon>
        <taxon>Sphingobacteriales</taxon>
        <taxon>Sphingobacteriaceae</taxon>
        <taxon>Sphingobacterium</taxon>
    </lineage>
</organism>
<feature type="transmembrane region" description="Helical" evidence="1">
    <location>
        <begin position="120"/>
        <end position="138"/>
    </location>
</feature>
<keyword evidence="2" id="KW-0732">Signal</keyword>
<protein>
    <submittedName>
        <fullName evidence="4">DUF4129 domain-containing protein</fullName>
    </submittedName>
</protein>
<dbReference type="Proteomes" id="UP001597545">
    <property type="component" value="Unassembled WGS sequence"/>
</dbReference>
<gene>
    <name evidence="4" type="ORF">ACFSR5_16625</name>
</gene>
<keyword evidence="5" id="KW-1185">Reference proteome</keyword>
<keyword evidence="1" id="KW-0472">Membrane</keyword>
<evidence type="ECO:0000313" key="5">
    <source>
        <dbReference type="Proteomes" id="UP001597545"/>
    </source>
</evidence>